<dbReference type="STRING" id="3914.A0A0L9TSR2"/>
<organism evidence="6 7">
    <name type="scientific">Phaseolus angularis</name>
    <name type="common">Azuki bean</name>
    <name type="synonym">Vigna angularis</name>
    <dbReference type="NCBI Taxonomy" id="3914"/>
    <lineage>
        <taxon>Eukaryota</taxon>
        <taxon>Viridiplantae</taxon>
        <taxon>Streptophyta</taxon>
        <taxon>Embryophyta</taxon>
        <taxon>Tracheophyta</taxon>
        <taxon>Spermatophyta</taxon>
        <taxon>Magnoliopsida</taxon>
        <taxon>eudicotyledons</taxon>
        <taxon>Gunneridae</taxon>
        <taxon>Pentapetalae</taxon>
        <taxon>rosids</taxon>
        <taxon>fabids</taxon>
        <taxon>Fabales</taxon>
        <taxon>Fabaceae</taxon>
        <taxon>Papilionoideae</taxon>
        <taxon>50 kb inversion clade</taxon>
        <taxon>NPAAA clade</taxon>
        <taxon>indigoferoid/millettioid clade</taxon>
        <taxon>Phaseoleae</taxon>
        <taxon>Vigna</taxon>
    </lineage>
</organism>
<dbReference type="NCBIfam" id="TIGR01262">
    <property type="entry name" value="maiA"/>
    <property type="match status" value="1"/>
</dbReference>
<dbReference type="InterPro" id="IPR036282">
    <property type="entry name" value="Glutathione-S-Trfase_C_sf"/>
</dbReference>
<dbReference type="FunFam" id="3.40.30.10:FF:000100">
    <property type="entry name" value="Glutathione S-transferase Z1"/>
    <property type="match status" value="1"/>
</dbReference>
<accession>A0A0L9TSR2</accession>
<gene>
    <name evidence="6" type="ORF">LR48_Vigan01g319400</name>
</gene>
<dbReference type="Pfam" id="PF13409">
    <property type="entry name" value="GST_N_2"/>
    <property type="match status" value="2"/>
</dbReference>
<dbReference type="PANTHER" id="PTHR42673:SF4">
    <property type="entry name" value="MALEYLACETOACETATE ISOMERASE"/>
    <property type="match status" value="1"/>
</dbReference>
<proteinExistence type="inferred from homology"/>
<keyword evidence="3" id="KW-0808">Transferase</keyword>
<evidence type="ECO:0000256" key="2">
    <source>
        <dbReference type="ARBA" id="ARBA00012452"/>
    </source>
</evidence>
<feature type="domain" description="GST N-terminal" evidence="5">
    <location>
        <begin position="176"/>
        <end position="253"/>
    </location>
</feature>
<dbReference type="AlphaFoldDB" id="A0A0L9TSR2"/>
<dbReference type="GO" id="GO:0004364">
    <property type="term" value="F:glutathione transferase activity"/>
    <property type="evidence" value="ECO:0007669"/>
    <property type="project" value="UniProtKB-EC"/>
</dbReference>
<dbReference type="PROSITE" id="PS50404">
    <property type="entry name" value="GST_NTER"/>
    <property type="match status" value="2"/>
</dbReference>
<sequence length="321" mass="36272">QASASVAKEEDNKLTLYSYWRSSCSFRVRIALNLKGLKYDYKPVNLLKGEQYSPEFLQLNPVGCVPVLVDGHAVLYDSLAIILYLEDKYPHNPLLPRDIPKRTINFQATSVVSSTIQPLHNLSLLNYVGEKVGPDEKLRWAQSVIRRGFTALEKLLKDHTGRYATGDEIFLEATENKLKLYSHWISSCSFRVRFALNLKGLPYDYQIVTTFSEPEFLKLNPIGFVPVLVDGDSVIADSFAIIMYLEDKYPHPPLLPHDILKRAINFQAVTIVSSSIQPFQNYTVVKYIGEKIGPDEKLPWTQRVIGKGFTGEVSLTCSPSV</sequence>
<comment type="similarity">
    <text evidence="1">Belongs to the GST superfamily. Zeta family.</text>
</comment>
<evidence type="ECO:0000256" key="1">
    <source>
        <dbReference type="ARBA" id="ARBA00010007"/>
    </source>
</evidence>
<dbReference type="Gramene" id="KOM33638">
    <property type="protein sequence ID" value="KOM33638"/>
    <property type="gene ID" value="LR48_Vigan01g319400"/>
</dbReference>
<dbReference type="InterPro" id="IPR004045">
    <property type="entry name" value="Glutathione_S-Trfase_N"/>
</dbReference>
<reference evidence="7" key="1">
    <citation type="journal article" date="2015" name="Proc. Natl. Acad. Sci. U.S.A.">
        <title>Genome sequencing of adzuki bean (Vigna angularis) provides insight into high starch and low fat accumulation and domestication.</title>
        <authorList>
            <person name="Yang K."/>
            <person name="Tian Z."/>
            <person name="Chen C."/>
            <person name="Luo L."/>
            <person name="Zhao B."/>
            <person name="Wang Z."/>
            <person name="Yu L."/>
            <person name="Li Y."/>
            <person name="Sun Y."/>
            <person name="Li W."/>
            <person name="Chen Y."/>
            <person name="Li Y."/>
            <person name="Zhang Y."/>
            <person name="Ai D."/>
            <person name="Zhao J."/>
            <person name="Shang C."/>
            <person name="Ma Y."/>
            <person name="Wu B."/>
            <person name="Wang M."/>
            <person name="Gao L."/>
            <person name="Sun D."/>
            <person name="Zhang P."/>
            <person name="Guo F."/>
            <person name="Wang W."/>
            <person name="Li Y."/>
            <person name="Wang J."/>
            <person name="Varshney R.K."/>
            <person name="Wang J."/>
            <person name="Ling H.Q."/>
            <person name="Wan P."/>
        </authorList>
    </citation>
    <scope>NUCLEOTIDE SEQUENCE</scope>
    <source>
        <strain evidence="7">cv. Jingnong 6</strain>
    </source>
</reference>
<dbReference type="FunFam" id="3.40.30.10:FF:000474">
    <property type="entry name" value="Zeta class glutathione transferase GSTZ1"/>
    <property type="match status" value="1"/>
</dbReference>
<dbReference type="SUPFAM" id="SSF47616">
    <property type="entry name" value="GST C-terminal domain-like"/>
    <property type="match status" value="1"/>
</dbReference>
<dbReference type="CDD" id="cd03042">
    <property type="entry name" value="GST_N_Zeta"/>
    <property type="match status" value="1"/>
</dbReference>
<evidence type="ECO:0000256" key="4">
    <source>
        <dbReference type="ARBA" id="ARBA00047960"/>
    </source>
</evidence>
<dbReference type="Gene3D" id="3.40.30.10">
    <property type="entry name" value="Glutaredoxin"/>
    <property type="match status" value="2"/>
</dbReference>
<dbReference type="InterPro" id="IPR036249">
    <property type="entry name" value="Thioredoxin-like_sf"/>
</dbReference>
<feature type="domain" description="GST N-terminal" evidence="5">
    <location>
        <begin position="12"/>
        <end position="93"/>
    </location>
</feature>
<dbReference type="InterPro" id="IPR034333">
    <property type="entry name" value="GST_Zeta_N"/>
</dbReference>
<name>A0A0L9TSR2_PHAAN</name>
<dbReference type="Proteomes" id="UP000053144">
    <property type="component" value="Chromosome 1"/>
</dbReference>
<dbReference type="EMBL" id="CM003371">
    <property type="protein sequence ID" value="KOM33638.1"/>
    <property type="molecule type" value="Genomic_DNA"/>
</dbReference>
<evidence type="ECO:0000313" key="7">
    <source>
        <dbReference type="Proteomes" id="UP000053144"/>
    </source>
</evidence>
<evidence type="ECO:0000313" key="6">
    <source>
        <dbReference type="EMBL" id="KOM33638.1"/>
    </source>
</evidence>
<dbReference type="GO" id="GO:0006749">
    <property type="term" value="P:glutathione metabolic process"/>
    <property type="evidence" value="ECO:0007669"/>
    <property type="project" value="TreeGrafter"/>
</dbReference>
<dbReference type="GO" id="GO:0006559">
    <property type="term" value="P:L-phenylalanine catabolic process"/>
    <property type="evidence" value="ECO:0007669"/>
    <property type="project" value="TreeGrafter"/>
</dbReference>
<protein>
    <recommendedName>
        <fullName evidence="2">glutathione transferase</fullName>
        <ecNumber evidence="2">2.5.1.18</ecNumber>
    </recommendedName>
</protein>
<dbReference type="OMA" id="PWVQQHI"/>
<evidence type="ECO:0000259" key="5">
    <source>
        <dbReference type="PROSITE" id="PS50404"/>
    </source>
</evidence>
<dbReference type="SFLD" id="SFLDG00358">
    <property type="entry name" value="Main_(cytGST)"/>
    <property type="match status" value="2"/>
</dbReference>
<dbReference type="SUPFAM" id="SSF52833">
    <property type="entry name" value="Thioredoxin-like"/>
    <property type="match status" value="2"/>
</dbReference>
<dbReference type="InterPro" id="IPR040079">
    <property type="entry name" value="Glutathione_S-Trfase"/>
</dbReference>
<dbReference type="InterPro" id="IPR005955">
    <property type="entry name" value="GST_Zeta"/>
</dbReference>
<dbReference type="GO" id="GO:0005737">
    <property type="term" value="C:cytoplasm"/>
    <property type="evidence" value="ECO:0007669"/>
    <property type="project" value="InterPro"/>
</dbReference>
<dbReference type="Gene3D" id="1.20.1050.10">
    <property type="match status" value="2"/>
</dbReference>
<dbReference type="GO" id="GO:0016034">
    <property type="term" value="F:maleylacetoacetate isomerase activity"/>
    <property type="evidence" value="ECO:0007669"/>
    <property type="project" value="TreeGrafter"/>
</dbReference>
<comment type="catalytic activity">
    <reaction evidence="4">
        <text>RX + glutathione = an S-substituted glutathione + a halide anion + H(+)</text>
        <dbReference type="Rhea" id="RHEA:16437"/>
        <dbReference type="ChEBI" id="CHEBI:15378"/>
        <dbReference type="ChEBI" id="CHEBI:16042"/>
        <dbReference type="ChEBI" id="CHEBI:17792"/>
        <dbReference type="ChEBI" id="CHEBI:57925"/>
        <dbReference type="ChEBI" id="CHEBI:90779"/>
        <dbReference type="EC" id="2.5.1.18"/>
    </reaction>
</comment>
<feature type="non-terminal residue" evidence="6">
    <location>
        <position position="1"/>
    </location>
</feature>
<dbReference type="PANTHER" id="PTHR42673">
    <property type="entry name" value="MALEYLACETOACETATE ISOMERASE"/>
    <property type="match status" value="1"/>
</dbReference>
<dbReference type="SFLD" id="SFLDS00019">
    <property type="entry name" value="Glutathione_Transferase_(cytos"/>
    <property type="match status" value="2"/>
</dbReference>
<dbReference type="EC" id="2.5.1.18" evidence="2"/>
<evidence type="ECO:0000256" key="3">
    <source>
        <dbReference type="ARBA" id="ARBA00022679"/>
    </source>
</evidence>